<feature type="transmembrane region" description="Helical" evidence="9">
    <location>
        <begin position="382"/>
        <end position="404"/>
    </location>
</feature>
<feature type="transmembrane region" description="Helical" evidence="9">
    <location>
        <begin position="431"/>
        <end position="453"/>
    </location>
</feature>
<evidence type="ECO:0000259" key="10">
    <source>
        <dbReference type="Pfam" id="PF13962"/>
    </source>
</evidence>
<feature type="repeat" description="ANK" evidence="7">
    <location>
        <begin position="224"/>
        <end position="245"/>
    </location>
</feature>
<keyword evidence="6 9" id="KW-0472">Membrane</keyword>
<evidence type="ECO:0000256" key="4">
    <source>
        <dbReference type="ARBA" id="ARBA00022989"/>
    </source>
</evidence>
<dbReference type="PROSITE" id="PS50297">
    <property type="entry name" value="ANK_REP_REGION"/>
    <property type="match status" value="4"/>
</dbReference>
<feature type="compositionally biased region" description="Polar residues" evidence="8">
    <location>
        <begin position="19"/>
        <end position="34"/>
    </location>
</feature>
<evidence type="ECO:0000256" key="3">
    <source>
        <dbReference type="ARBA" id="ARBA00022737"/>
    </source>
</evidence>
<evidence type="ECO:0000256" key="7">
    <source>
        <dbReference type="PROSITE-ProRule" id="PRU00023"/>
    </source>
</evidence>
<evidence type="ECO:0000256" key="2">
    <source>
        <dbReference type="ARBA" id="ARBA00022692"/>
    </source>
</evidence>
<name>A0A2T7CE78_9POAL</name>
<keyword evidence="2 9" id="KW-0812">Transmembrane</keyword>
<evidence type="ECO:0000256" key="1">
    <source>
        <dbReference type="ARBA" id="ARBA00004141"/>
    </source>
</evidence>
<dbReference type="Pfam" id="PF13962">
    <property type="entry name" value="PGG"/>
    <property type="match status" value="1"/>
</dbReference>
<accession>A0A2T7CE78</accession>
<dbReference type="SMART" id="SM00248">
    <property type="entry name" value="ANK"/>
    <property type="match status" value="8"/>
</dbReference>
<keyword evidence="5 7" id="KW-0040">ANK repeat</keyword>
<dbReference type="EMBL" id="CM009757">
    <property type="protein sequence ID" value="PUZ41634.1"/>
    <property type="molecule type" value="Genomic_DNA"/>
</dbReference>
<protein>
    <recommendedName>
        <fullName evidence="10">PGG domain-containing protein</fullName>
    </recommendedName>
</protein>
<dbReference type="PROSITE" id="PS50088">
    <property type="entry name" value="ANK_REPEAT"/>
    <property type="match status" value="5"/>
</dbReference>
<feature type="compositionally biased region" description="Basic and acidic residues" evidence="8">
    <location>
        <begin position="1"/>
        <end position="12"/>
    </location>
</feature>
<feature type="repeat" description="ANK" evidence="7">
    <location>
        <begin position="156"/>
        <end position="188"/>
    </location>
</feature>
<dbReference type="InterPro" id="IPR026961">
    <property type="entry name" value="PGG_dom"/>
</dbReference>
<dbReference type="STRING" id="1504633.A0A2T7CE78"/>
<feature type="region of interest" description="Disordered" evidence="8">
    <location>
        <begin position="1"/>
        <end position="52"/>
    </location>
</feature>
<dbReference type="OrthoDB" id="194358at2759"/>
<dbReference type="GO" id="GO:0005886">
    <property type="term" value="C:plasma membrane"/>
    <property type="evidence" value="ECO:0007669"/>
    <property type="project" value="TreeGrafter"/>
</dbReference>
<sequence>MEAKSQPGEDSRPAAQPEPATTTSMDSPRASQAATRRKKMTKQLTGKRDDTAMHAAARAGQLVAMREMLSGKDTEELAAVLSRQNQAGETPLFVAAEYGYVALVGEMIKCHDVATASIKARSGYDALHIAAKQGDVDVVRELLQALPQLSMTVDASNTTALNTAATQGHMDVVKLLLQVDGSLALIARSNGKTALHSAARNGHVEVVRALVEAEPSIALRTDKKGQTALHMAAKGTRLDLIDALLAAEPALLNQTDTKENTVLHIAARKARPEIIKRLLAMPDANLNAINRSRETPLDTAEKMGNTEVAELLAEHGVQSARAINPGGGGGGGGKQARELKQQVSDIKHEVHSQLEQTRQTRVRMQGIAKRINKLHEEGLNNAINSTTVVAVLIATVAFAAIFTVPGEYVQDPSSLAPGQQLGEANISHETAFIIFFVFDSVSLFISLAVVVVQTSVVVIERKAKKQMMAVINKLMWVACVLISVSFLALSFVVVGRTERWLAVSVTIMGGTILVTTIGTMLYWVIAHRVEARRMRSNKHASLSRSRSFSNSGMSESEWVEEDYKRMYAI</sequence>
<dbReference type="InterPro" id="IPR036770">
    <property type="entry name" value="Ankyrin_rpt-contain_sf"/>
</dbReference>
<keyword evidence="3" id="KW-0677">Repeat</keyword>
<reference evidence="11 12" key="1">
    <citation type="submission" date="2018-04" db="EMBL/GenBank/DDBJ databases">
        <title>WGS assembly of Panicum hallii var. hallii HAL2.</title>
        <authorList>
            <person name="Lovell J."/>
            <person name="Jenkins J."/>
            <person name="Lowry D."/>
            <person name="Mamidi S."/>
            <person name="Sreedasyam A."/>
            <person name="Weng X."/>
            <person name="Barry K."/>
            <person name="Bonette J."/>
            <person name="Campitelli B."/>
            <person name="Daum C."/>
            <person name="Gordon S."/>
            <person name="Gould B."/>
            <person name="Lipzen A."/>
            <person name="MacQueen A."/>
            <person name="Palacio-Mejia J."/>
            <person name="Plott C."/>
            <person name="Shakirov E."/>
            <person name="Shu S."/>
            <person name="Yoshinaga Y."/>
            <person name="Zane M."/>
            <person name="Rokhsar D."/>
            <person name="Grimwood J."/>
            <person name="Schmutz J."/>
            <person name="Juenger T."/>
        </authorList>
    </citation>
    <scope>NUCLEOTIDE SEQUENCE [LARGE SCALE GENOMIC DNA]</scope>
    <source>
        <strain evidence="12">cv. HAL2</strain>
        <strain evidence="11">HAL2</strain>
    </source>
</reference>
<dbReference type="Proteomes" id="UP000244336">
    <property type="component" value="Chromosome 9"/>
</dbReference>
<organism evidence="11 12">
    <name type="scientific">Panicum hallii var. hallii</name>
    <dbReference type="NCBI Taxonomy" id="1504633"/>
    <lineage>
        <taxon>Eukaryota</taxon>
        <taxon>Viridiplantae</taxon>
        <taxon>Streptophyta</taxon>
        <taxon>Embryophyta</taxon>
        <taxon>Tracheophyta</taxon>
        <taxon>Spermatophyta</taxon>
        <taxon>Magnoliopsida</taxon>
        <taxon>Liliopsida</taxon>
        <taxon>Poales</taxon>
        <taxon>Poaceae</taxon>
        <taxon>PACMAD clade</taxon>
        <taxon>Panicoideae</taxon>
        <taxon>Panicodae</taxon>
        <taxon>Paniceae</taxon>
        <taxon>Panicinae</taxon>
        <taxon>Panicum</taxon>
        <taxon>Panicum sect. Panicum</taxon>
    </lineage>
</organism>
<dbReference type="Gene3D" id="1.25.40.20">
    <property type="entry name" value="Ankyrin repeat-containing domain"/>
    <property type="match status" value="2"/>
</dbReference>
<dbReference type="Pfam" id="PF13637">
    <property type="entry name" value="Ank_4"/>
    <property type="match status" value="1"/>
</dbReference>
<dbReference type="EMBL" id="CM009757">
    <property type="protein sequence ID" value="PUZ41633.1"/>
    <property type="molecule type" value="Genomic_DNA"/>
</dbReference>
<feature type="repeat" description="ANK" evidence="7">
    <location>
        <begin position="258"/>
        <end position="291"/>
    </location>
</feature>
<feature type="transmembrane region" description="Helical" evidence="9">
    <location>
        <begin position="474"/>
        <end position="494"/>
    </location>
</feature>
<evidence type="ECO:0000256" key="5">
    <source>
        <dbReference type="ARBA" id="ARBA00023043"/>
    </source>
</evidence>
<keyword evidence="12" id="KW-1185">Reference proteome</keyword>
<evidence type="ECO:0000256" key="6">
    <source>
        <dbReference type="ARBA" id="ARBA00023136"/>
    </source>
</evidence>
<dbReference type="PANTHER" id="PTHR24186">
    <property type="entry name" value="PROTEIN PHOSPHATASE 1 REGULATORY SUBUNIT"/>
    <property type="match status" value="1"/>
</dbReference>
<dbReference type="SUPFAM" id="SSF48403">
    <property type="entry name" value="Ankyrin repeat"/>
    <property type="match status" value="1"/>
</dbReference>
<feature type="domain" description="PGG" evidence="10">
    <location>
        <begin position="377"/>
        <end position="493"/>
    </location>
</feature>
<feature type="transmembrane region" description="Helical" evidence="9">
    <location>
        <begin position="500"/>
        <end position="525"/>
    </location>
</feature>
<keyword evidence="4 9" id="KW-1133">Transmembrane helix</keyword>
<dbReference type="Pfam" id="PF12796">
    <property type="entry name" value="Ank_2"/>
    <property type="match status" value="2"/>
</dbReference>
<dbReference type="Gramene" id="PUZ41633">
    <property type="protein sequence ID" value="PUZ41633"/>
    <property type="gene ID" value="GQ55_9G519700"/>
</dbReference>
<dbReference type="AlphaFoldDB" id="A0A2T7CE78"/>
<comment type="subcellular location">
    <subcellularLocation>
        <location evidence="1">Membrane</location>
        <topology evidence="1">Multi-pass membrane protein</topology>
    </subcellularLocation>
</comment>
<dbReference type="PANTHER" id="PTHR24186:SF18">
    <property type="entry name" value="ANKYRIN REPEAT FAMILY PROTEIN"/>
    <property type="match status" value="1"/>
</dbReference>
<evidence type="ECO:0000256" key="9">
    <source>
        <dbReference type="SAM" id="Phobius"/>
    </source>
</evidence>
<proteinExistence type="predicted"/>
<dbReference type="Gramene" id="PUZ41634">
    <property type="protein sequence ID" value="PUZ41634"/>
    <property type="gene ID" value="GQ55_9G519700"/>
</dbReference>
<gene>
    <name evidence="11" type="ORF">GQ55_9G519700</name>
</gene>
<feature type="repeat" description="ANK" evidence="7">
    <location>
        <begin position="122"/>
        <end position="144"/>
    </location>
</feature>
<dbReference type="InterPro" id="IPR002110">
    <property type="entry name" value="Ankyrin_rpt"/>
</dbReference>
<evidence type="ECO:0000256" key="8">
    <source>
        <dbReference type="SAM" id="MobiDB-lite"/>
    </source>
</evidence>
<evidence type="ECO:0000313" key="12">
    <source>
        <dbReference type="Proteomes" id="UP000244336"/>
    </source>
</evidence>
<feature type="repeat" description="ANK" evidence="7">
    <location>
        <begin position="190"/>
        <end position="222"/>
    </location>
</feature>
<evidence type="ECO:0000313" key="11">
    <source>
        <dbReference type="EMBL" id="PUZ41634.1"/>
    </source>
</evidence>